<dbReference type="SUPFAM" id="SSF52833">
    <property type="entry name" value="Thioredoxin-like"/>
    <property type="match status" value="1"/>
</dbReference>
<dbReference type="CDD" id="cd02979">
    <property type="entry name" value="PHOX_C"/>
    <property type="match status" value="1"/>
</dbReference>
<proteinExistence type="inferred from homology"/>
<dbReference type="Proteomes" id="UP000184499">
    <property type="component" value="Unassembled WGS sequence"/>
</dbReference>
<keyword evidence="4" id="KW-0560">Oxidoreductase</keyword>
<reference evidence="8" key="1">
    <citation type="journal article" date="2017" name="Genome Biol.">
        <title>Comparative genomics reveals high biological diversity and specific adaptations in the industrially and medically important fungal genus Aspergillus.</title>
        <authorList>
            <person name="de Vries R.P."/>
            <person name="Riley R."/>
            <person name="Wiebenga A."/>
            <person name="Aguilar-Osorio G."/>
            <person name="Amillis S."/>
            <person name="Uchima C.A."/>
            <person name="Anderluh G."/>
            <person name="Asadollahi M."/>
            <person name="Askin M."/>
            <person name="Barry K."/>
            <person name="Battaglia E."/>
            <person name="Bayram O."/>
            <person name="Benocci T."/>
            <person name="Braus-Stromeyer S.A."/>
            <person name="Caldana C."/>
            <person name="Canovas D."/>
            <person name="Cerqueira G.C."/>
            <person name="Chen F."/>
            <person name="Chen W."/>
            <person name="Choi C."/>
            <person name="Clum A."/>
            <person name="Dos Santos R.A."/>
            <person name="Damasio A.R."/>
            <person name="Diallinas G."/>
            <person name="Emri T."/>
            <person name="Fekete E."/>
            <person name="Flipphi M."/>
            <person name="Freyberg S."/>
            <person name="Gallo A."/>
            <person name="Gournas C."/>
            <person name="Habgood R."/>
            <person name="Hainaut M."/>
            <person name="Harispe M.L."/>
            <person name="Henrissat B."/>
            <person name="Hilden K.S."/>
            <person name="Hope R."/>
            <person name="Hossain A."/>
            <person name="Karabika E."/>
            <person name="Karaffa L."/>
            <person name="Karanyi Z."/>
            <person name="Krasevec N."/>
            <person name="Kuo A."/>
            <person name="Kusch H."/>
            <person name="LaButti K."/>
            <person name="Lagendijk E.L."/>
            <person name="Lapidus A."/>
            <person name="Levasseur A."/>
            <person name="Lindquist E."/>
            <person name="Lipzen A."/>
            <person name="Logrieco A.F."/>
            <person name="MacCabe A."/>
            <person name="Maekelae M.R."/>
            <person name="Malavazi I."/>
            <person name="Melin P."/>
            <person name="Meyer V."/>
            <person name="Mielnichuk N."/>
            <person name="Miskei M."/>
            <person name="Molnar A.P."/>
            <person name="Mule G."/>
            <person name="Ngan C.Y."/>
            <person name="Orejas M."/>
            <person name="Orosz E."/>
            <person name="Ouedraogo J.P."/>
            <person name="Overkamp K.M."/>
            <person name="Park H.-S."/>
            <person name="Perrone G."/>
            <person name="Piumi F."/>
            <person name="Punt P.J."/>
            <person name="Ram A.F."/>
            <person name="Ramon A."/>
            <person name="Rauscher S."/>
            <person name="Record E."/>
            <person name="Riano-Pachon D.M."/>
            <person name="Robert V."/>
            <person name="Roehrig J."/>
            <person name="Ruller R."/>
            <person name="Salamov A."/>
            <person name="Salih N.S."/>
            <person name="Samson R.A."/>
            <person name="Sandor E."/>
            <person name="Sanguinetti M."/>
            <person name="Schuetze T."/>
            <person name="Sepcic K."/>
            <person name="Shelest E."/>
            <person name="Sherlock G."/>
            <person name="Sophianopoulou V."/>
            <person name="Squina F.M."/>
            <person name="Sun H."/>
            <person name="Susca A."/>
            <person name="Todd R.B."/>
            <person name="Tsang A."/>
            <person name="Unkles S.E."/>
            <person name="van de Wiele N."/>
            <person name="van Rossen-Uffink D."/>
            <person name="Oliveira J.V."/>
            <person name="Vesth T.C."/>
            <person name="Visser J."/>
            <person name="Yu J.-H."/>
            <person name="Zhou M."/>
            <person name="Andersen M.R."/>
            <person name="Archer D.B."/>
            <person name="Baker S.E."/>
            <person name="Benoit I."/>
            <person name="Brakhage A.A."/>
            <person name="Braus G.H."/>
            <person name="Fischer R."/>
            <person name="Frisvad J.C."/>
            <person name="Goldman G.H."/>
            <person name="Houbraken J."/>
            <person name="Oakley B."/>
            <person name="Pocsi I."/>
            <person name="Scazzocchio C."/>
            <person name="Seiboth B."/>
            <person name="vanKuyk P.A."/>
            <person name="Wortman J."/>
            <person name="Dyer P.S."/>
            <person name="Grigoriev I.V."/>
        </authorList>
    </citation>
    <scope>NUCLEOTIDE SEQUENCE [LARGE SCALE GENOMIC DNA]</scope>
    <source>
        <strain evidence="8">CBS 101740 / IMI 381727 / IBT 21946</strain>
    </source>
</reference>
<name>A0A1L9UP92_ASPBC</name>
<sequence length="673" mass="76241">MTATSDPKSSEHYNQFEDPRRFYRPPIMTVSIESTTDVLIIGAGPSGLAIAYWMAQYGINARIIDKRSTKVFRGHADGLRSRTLELFDSMGFAHRVLQEGYHGATLMYWRPDGKGGLKRAGQLRSTIGDSSPYRMALLSQGRIERFFLDVIRDASSIDVERGVMGDSLRYDESLENDPQAYPITVKLRTLSEEEATPIPNPGITPYQPARDDLEDLTPKRKHEVGTIETVRAKYLIGCDGAHSWTRKQLGIPFEGSHTDHIWGVMDVVPITDFPDIRWPSSIDSPHGHLLVITREGNVVRFYVPLQEEDEITPSFDRSAVTLDMLRERVKRIMSPFYFDFKICHWWAAYQVGRRLAPAVNKGRMYLVGDAVHTHSPKIGLGMNMSIQDGFNLGWKLALVVKGVASPSILDTYKLERHQLAKMLLEFDKKWAAFFLKQKKKQQQIGLESDPEGNPEDLQAMRDVFSENELFAEGHVSFYKASPIVHKDSTTAAKHLIAGERFPVALICKQADGQPWWTSRLLKSDGRFRILLLIGDCRLEGQKSRILALNGGLSALQKRFTSPKQKLDSVIEVKAIHSAPLEEVELSDFPPILRQFDEITGWDYTKVWSDSECFWDEQCKGNAYDIWGVDRSKGAMVALRPDQYIGWIGELDDVAGVTKYFKGFLREPRPEAVL</sequence>
<dbReference type="EMBL" id="KV878682">
    <property type="protein sequence ID" value="OJJ73545.1"/>
    <property type="molecule type" value="Genomic_DNA"/>
</dbReference>
<dbReference type="PANTHER" id="PTHR43004:SF20">
    <property type="entry name" value="2-MONOOXYGENASE, PUTATIVE (AFU_ORTHOLOGUE AFUA_1G13660)-RELATED"/>
    <property type="match status" value="1"/>
</dbReference>
<keyword evidence="3" id="KW-0274">FAD</keyword>
<feature type="domain" description="FAD-binding" evidence="5">
    <location>
        <begin position="36"/>
        <end position="426"/>
    </location>
</feature>
<dbReference type="Pfam" id="PF01494">
    <property type="entry name" value="FAD_binding_3"/>
    <property type="match status" value="1"/>
</dbReference>
<dbReference type="Gene3D" id="3.50.50.60">
    <property type="entry name" value="FAD/NAD(P)-binding domain"/>
    <property type="match status" value="1"/>
</dbReference>
<dbReference type="GO" id="GO:0071949">
    <property type="term" value="F:FAD binding"/>
    <property type="evidence" value="ECO:0007669"/>
    <property type="project" value="InterPro"/>
</dbReference>
<evidence type="ECO:0008006" key="9">
    <source>
        <dbReference type="Google" id="ProtNLM"/>
    </source>
</evidence>
<evidence type="ECO:0000256" key="2">
    <source>
        <dbReference type="ARBA" id="ARBA00022630"/>
    </source>
</evidence>
<dbReference type="InterPro" id="IPR050641">
    <property type="entry name" value="RIFMO-like"/>
</dbReference>
<keyword evidence="2" id="KW-0285">Flavoprotein</keyword>
<dbReference type="PRINTS" id="PR00420">
    <property type="entry name" value="RNGMNOXGNASE"/>
</dbReference>
<dbReference type="InterPro" id="IPR036188">
    <property type="entry name" value="FAD/NAD-bd_sf"/>
</dbReference>
<dbReference type="PANTHER" id="PTHR43004">
    <property type="entry name" value="TRK SYSTEM POTASSIUM UPTAKE PROTEIN"/>
    <property type="match status" value="1"/>
</dbReference>
<dbReference type="InterPro" id="IPR002938">
    <property type="entry name" value="FAD-bd"/>
</dbReference>
<dbReference type="RefSeq" id="XP_067480793.1">
    <property type="nucleotide sequence ID" value="XM_067624518.1"/>
</dbReference>
<feature type="domain" description="Phenol hydroxylase-like C-terminal dimerisation" evidence="6">
    <location>
        <begin position="478"/>
        <end position="666"/>
    </location>
</feature>
<evidence type="ECO:0000256" key="1">
    <source>
        <dbReference type="ARBA" id="ARBA00007801"/>
    </source>
</evidence>
<dbReference type="InterPro" id="IPR012941">
    <property type="entry name" value="Phe_hydrox_C_dim_dom"/>
</dbReference>
<dbReference type="InterPro" id="IPR036249">
    <property type="entry name" value="Thioredoxin-like_sf"/>
</dbReference>
<dbReference type="SUPFAM" id="SSF54373">
    <property type="entry name" value="FAD-linked reductases, C-terminal domain"/>
    <property type="match status" value="1"/>
</dbReference>
<evidence type="ECO:0000256" key="3">
    <source>
        <dbReference type="ARBA" id="ARBA00022827"/>
    </source>
</evidence>
<dbReference type="SUPFAM" id="SSF51905">
    <property type="entry name" value="FAD/NAD(P)-binding domain"/>
    <property type="match status" value="1"/>
</dbReference>
<gene>
    <name evidence="7" type="ORF">ASPBRDRAFT_41228</name>
</gene>
<dbReference type="OMA" id="AYWMARC"/>
<dbReference type="AlphaFoldDB" id="A0A1L9UP92"/>
<dbReference type="OrthoDB" id="1716816at2759"/>
<evidence type="ECO:0000256" key="4">
    <source>
        <dbReference type="ARBA" id="ARBA00023002"/>
    </source>
</evidence>
<evidence type="ECO:0000313" key="8">
    <source>
        <dbReference type="Proteomes" id="UP000184499"/>
    </source>
</evidence>
<evidence type="ECO:0000313" key="7">
    <source>
        <dbReference type="EMBL" id="OJJ73545.1"/>
    </source>
</evidence>
<organism evidence="7 8">
    <name type="scientific">Aspergillus brasiliensis (strain CBS 101740 / IMI 381727 / IBT 21946)</name>
    <dbReference type="NCBI Taxonomy" id="767769"/>
    <lineage>
        <taxon>Eukaryota</taxon>
        <taxon>Fungi</taxon>
        <taxon>Dikarya</taxon>
        <taxon>Ascomycota</taxon>
        <taxon>Pezizomycotina</taxon>
        <taxon>Eurotiomycetes</taxon>
        <taxon>Eurotiomycetidae</taxon>
        <taxon>Eurotiales</taxon>
        <taxon>Aspergillaceae</taxon>
        <taxon>Aspergillus</taxon>
        <taxon>Aspergillus subgen. Circumdati</taxon>
    </lineage>
</organism>
<evidence type="ECO:0000259" key="5">
    <source>
        <dbReference type="Pfam" id="PF01494"/>
    </source>
</evidence>
<comment type="similarity">
    <text evidence="1">Belongs to the PheA/TfdB FAD monooxygenase family.</text>
</comment>
<dbReference type="VEuPathDB" id="FungiDB:ASPBRDRAFT_41228"/>
<evidence type="ECO:0000259" key="6">
    <source>
        <dbReference type="Pfam" id="PF07976"/>
    </source>
</evidence>
<dbReference type="InterPro" id="IPR038220">
    <property type="entry name" value="PHOX_C_sf"/>
</dbReference>
<protein>
    <recommendedName>
        <fullName evidence="9">FAD-binding domain-containing protein</fullName>
    </recommendedName>
</protein>
<dbReference type="Gene3D" id="3.40.30.20">
    <property type="match status" value="1"/>
</dbReference>
<accession>A0A1L9UP92</accession>
<dbReference type="STRING" id="767769.A0A1L9UP92"/>
<dbReference type="GeneID" id="93577006"/>
<dbReference type="Gene3D" id="3.30.9.10">
    <property type="entry name" value="D-Amino Acid Oxidase, subunit A, domain 2"/>
    <property type="match status" value="1"/>
</dbReference>
<keyword evidence="8" id="KW-1185">Reference proteome</keyword>
<dbReference type="Pfam" id="PF07976">
    <property type="entry name" value="Phe_hydrox_dim"/>
    <property type="match status" value="1"/>
</dbReference>
<dbReference type="GO" id="GO:0016709">
    <property type="term" value="F:oxidoreductase activity, acting on paired donors, with incorporation or reduction of molecular oxygen, NAD(P)H as one donor, and incorporation of one atom of oxygen"/>
    <property type="evidence" value="ECO:0007669"/>
    <property type="project" value="UniProtKB-ARBA"/>
</dbReference>